<accession>A0ACD3QEP4</accession>
<organism evidence="1 2">
    <name type="scientific">Larimichthys crocea</name>
    <name type="common">Large yellow croaker</name>
    <name type="synonym">Pseudosciaena crocea</name>
    <dbReference type="NCBI Taxonomy" id="215358"/>
    <lineage>
        <taxon>Eukaryota</taxon>
        <taxon>Metazoa</taxon>
        <taxon>Chordata</taxon>
        <taxon>Craniata</taxon>
        <taxon>Vertebrata</taxon>
        <taxon>Euteleostomi</taxon>
        <taxon>Actinopterygii</taxon>
        <taxon>Neopterygii</taxon>
        <taxon>Teleostei</taxon>
        <taxon>Neoteleostei</taxon>
        <taxon>Acanthomorphata</taxon>
        <taxon>Eupercaria</taxon>
        <taxon>Sciaenidae</taxon>
        <taxon>Larimichthys</taxon>
    </lineage>
</organism>
<proteinExistence type="predicted"/>
<keyword evidence="2" id="KW-1185">Reference proteome</keyword>
<name>A0ACD3QEP4_LARCR</name>
<protein>
    <submittedName>
        <fullName evidence="1">Uncharacterized protein</fullName>
    </submittedName>
</protein>
<evidence type="ECO:0000313" key="2">
    <source>
        <dbReference type="Proteomes" id="UP000793456"/>
    </source>
</evidence>
<sequence>MKLDSPGSSGADTVQGPDVKAEKFIWKIHYELKLRTFPSRVCFASEKDQASIMSGCSMTGCEGRVSNAICTANGGRSARARKADKDPAGSLEYGRAQRSHLGRCRRDT</sequence>
<gene>
    <name evidence="1" type="ORF">E3U43_004614</name>
</gene>
<dbReference type="Proteomes" id="UP000793456">
    <property type="component" value="Chromosome XX"/>
</dbReference>
<reference evidence="1" key="1">
    <citation type="submission" date="2018-11" db="EMBL/GenBank/DDBJ databases">
        <title>The sequence and de novo assembly of Larimichthys crocea genome using PacBio and Hi-C technologies.</title>
        <authorList>
            <person name="Xu P."/>
            <person name="Chen B."/>
            <person name="Zhou Z."/>
            <person name="Ke Q."/>
            <person name="Wu Y."/>
            <person name="Bai H."/>
            <person name="Pu F."/>
        </authorList>
    </citation>
    <scope>NUCLEOTIDE SEQUENCE</scope>
    <source>
        <tissue evidence="1">Muscle</tissue>
    </source>
</reference>
<comment type="caution">
    <text evidence="1">The sequence shown here is derived from an EMBL/GenBank/DDBJ whole genome shotgun (WGS) entry which is preliminary data.</text>
</comment>
<evidence type="ECO:0000313" key="1">
    <source>
        <dbReference type="EMBL" id="TMS05364.1"/>
    </source>
</evidence>
<dbReference type="EMBL" id="CM011693">
    <property type="protein sequence ID" value="TMS05364.1"/>
    <property type="molecule type" value="Genomic_DNA"/>
</dbReference>